<feature type="domain" description="Peptidase M3A/M3B catalytic" evidence="8">
    <location>
        <begin position="213"/>
        <end position="385"/>
    </location>
</feature>
<dbReference type="PANTHER" id="PTHR11804">
    <property type="entry name" value="PROTEASE M3 THIMET OLIGOPEPTIDASE-RELATED"/>
    <property type="match status" value="1"/>
</dbReference>
<keyword evidence="6 7" id="KW-0482">Metalloprotease</keyword>
<feature type="domain" description="Peptidase M3A/M3B catalytic" evidence="8">
    <location>
        <begin position="388"/>
        <end position="564"/>
    </location>
</feature>
<dbReference type="InterPro" id="IPR024077">
    <property type="entry name" value="Neurolysin/TOP_dom2"/>
</dbReference>
<keyword evidence="3 7" id="KW-0479">Metal-binding</keyword>
<protein>
    <submittedName>
        <fullName evidence="9">Zincin</fullName>
    </submittedName>
</protein>
<dbReference type="InterPro" id="IPR024080">
    <property type="entry name" value="Neurolysin/TOP_N"/>
</dbReference>
<organism evidence="9 10">
    <name type="scientific">Hyaloscypha variabilis (strain UAMH 11265 / GT02V1 / F)</name>
    <name type="common">Meliniomyces variabilis</name>
    <dbReference type="NCBI Taxonomy" id="1149755"/>
    <lineage>
        <taxon>Eukaryota</taxon>
        <taxon>Fungi</taxon>
        <taxon>Dikarya</taxon>
        <taxon>Ascomycota</taxon>
        <taxon>Pezizomycotina</taxon>
        <taxon>Leotiomycetes</taxon>
        <taxon>Helotiales</taxon>
        <taxon>Hyaloscyphaceae</taxon>
        <taxon>Hyaloscypha</taxon>
        <taxon>Hyaloscypha variabilis</taxon>
    </lineage>
</organism>
<gene>
    <name evidence="9" type="ORF">L207DRAFT_589958</name>
</gene>
<keyword evidence="5 7" id="KW-0862">Zinc</keyword>
<dbReference type="GO" id="GO:0046872">
    <property type="term" value="F:metal ion binding"/>
    <property type="evidence" value="ECO:0007669"/>
    <property type="project" value="UniProtKB-UniRule"/>
</dbReference>
<keyword evidence="4 7" id="KW-0378">Hydrolase</keyword>
<name>A0A2J6R2Y2_HYAVF</name>
<evidence type="ECO:0000259" key="8">
    <source>
        <dbReference type="Pfam" id="PF01432"/>
    </source>
</evidence>
<evidence type="ECO:0000256" key="3">
    <source>
        <dbReference type="ARBA" id="ARBA00022723"/>
    </source>
</evidence>
<dbReference type="AlphaFoldDB" id="A0A2J6R2Y2"/>
<evidence type="ECO:0000313" key="10">
    <source>
        <dbReference type="Proteomes" id="UP000235786"/>
    </source>
</evidence>
<dbReference type="PANTHER" id="PTHR11804:SF84">
    <property type="entry name" value="SACCHAROLYSIN"/>
    <property type="match status" value="1"/>
</dbReference>
<accession>A0A2J6R2Y2</accession>
<evidence type="ECO:0000313" key="9">
    <source>
        <dbReference type="EMBL" id="PMD32876.1"/>
    </source>
</evidence>
<evidence type="ECO:0000256" key="4">
    <source>
        <dbReference type="ARBA" id="ARBA00022801"/>
    </source>
</evidence>
<keyword evidence="2 7" id="KW-0645">Protease</keyword>
<dbReference type="GO" id="GO:0006508">
    <property type="term" value="P:proteolysis"/>
    <property type="evidence" value="ECO:0007669"/>
    <property type="project" value="UniProtKB-KW"/>
</dbReference>
<keyword evidence="10" id="KW-1185">Reference proteome</keyword>
<dbReference type="OrthoDB" id="534666at2759"/>
<evidence type="ECO:0000256" key="6">
    <source>
        <dbReference type="ARBA" id="ARBA00023049"/>
    </source>
</evidence>
<dbReference type="EMBL" id="KZ613957">
    <property type="protein sequence ID" value="PMD32876.1"/>
    <property type="molecule type" value="Genomic_DNA"/>
</dbReference>
<sequence length="583" mass="66166">MATPRPTSVLTSSQIVPIMKTIISKFQAMQETIIQTVTPTTACFSNVFQPWADASNEVQAQLGMISLLGYAAPSKETHEAVKEAKRVFNTAEAAWTARRDLFVLLKAAAAEHEELDPESRLWVKVRVQDFINAGHGLLDESVIERYLRVRSRIDGLREQFSRNLRMENGGLWIDEGDLDGVPELEIQRWKLGEAANEGKRFVPFANGELKTILAHAQKATTRERMYLADQAKVPENIDLFREVTCLPDSQARLLGFPSHGEFRIRNRAVKSITYVENFLKHLRGSLIPRGRDELLKLQRLRIEDLKSTGFSTDGDDGHFSPWDLEYYKRMMSLEKNSDEGKISQYFPLGPTVVGMLRIFESFLRLRFVLIPSNKLDANSIWHEDVFPNSTESTCALLKHSEVVTLFHELGHGIHDLVSRTKYSPARKLVLDEDILKELSCHYTTLDSRYLTELLKQNPGAPGPPEKIPDDLLDAIIGSRDRFLGSVVSIFDLKIHSPGSHEEIADLDFAKLWYDLRAEVEGIDFSRLRNEGHEHVTFGHLLSGYDMGYYGYLSATPLPKTFFSRPLQRIQGVKRYGDATDKGF</sequence>
<dbReference type="Pfam" id="PF01432">
    <property type="entry name" value="Peptidase_M3"/>
    <property type="match status" value="2"/>
</dbReference>
<dbReference type="GO" id="GO:0004222">
    <property type="term" value="F:metalloendopeptidase activity"/>
    <property type="evidence" value="ECO:0007669"/>
    <property type="project" value="InterPro"/>
</dbReference>
<proteinExistence type="inferred from homology"/>
<evidence type="ECO:0000256" key="7">
    <source>
        <dbReference type="RuleBase" id="RU003435"/>
    </source>
</evidence>
<dbReference type="InterPro" id="IPR001567">
    <property type="entry name" value="Pept_M3A_M3B_dom"/>
</dbReference>
<evidence type="ECO:0000256" key="5">
    <source>
        <dbReference type="ARBA" id="ARBA00022833"/>
    </source>
</evidence>
<comment type="cofactor">
    <cofactor evidence="7">
        <name>Zn(2+)</name>
        <dbReference type="ChEBI" id="CHEBI:29105"/>
    </cofactor>
    <text evidence="7">Binds 1 zinc ion.</text>
</comment>
<comment type="similarity">
    <text evidence="1 7">Belongs to the peptidase M3 family.</text>
</comment>
<evidence type="ECO:0000256" key="2">
    <source>
        <dbReference type="ARBA" id="ARBA00022670"/>
    </source>
</evidence>
<dbReference type="Gene3D" id="1.10.1370.10">
    <property type="entry name" value="Neurolysin, domain 3"/>
    <property type="match status" value="2"/>
</dbReference>
<dbReference type="GO" id="GO:0006518">
    <property type="term" value="P:peptide metabolic process"/>
    <property type="evidence" value="ECO:0007669"/>
    <property type="project" value="TreeGrafter"/>
</dbReference>
<dbReference type="Proteomes" id="UP000235786">
    <property type="component" value="Unassembled WGS sequence"/>
</dbReference>
<dbReference type="Gene3D" id="1.20.1050.40">
    <property type="entry name" value="Endopeptidase. Chain P, domain 1"/>
    <property type="match status" value="1"/>
</dbReference>
<dbReference type="InterPro" id="IPR045090">
    <property type="entry name" value="Pept_M3A_M3B"/>
</dbReference>
<dbReference type="Gene3D" id="1.10.1370.40">
    <property type="match status" value="1"/>
</dbReference>
<evidence type="ECO:0000256" key="1">
    <source>
        <dbReference type="ARBA" id="ARBA00006040"/>
    </source>
</evidence>
<dbReference type="SUPFAM" id="SSF55486">
    <property type="entry name" value="Metalloproteases ('zincins'), catalytic domain"/>
    <property type="match status" value="1"/>
</dbReference>
<reference evidence="9 10" key="1">
    <citation type="submission" date="2016-04" db="EMBL/GenBank/DDBJ databases">
        <title>A degradative enzymes factory behind the ericoid mycorrhizal symbiosis.</title>
        <authorList>
            <consortium name="DOE Joint Genome Institute"/>
            <person name="Martino E."/>
            <person name="Morin E."/>
            <person name="Grelet G."/>
            <person name="Kuo A."/>
            <person name="Kohler A."/>
            <person name="Daghino S."/>
            <person name="Barry K."/>
            <person name="Choi C."/>
            <person name="Cichocki N."/>
            <person name="Clum A."/>
            <person name="Copeland A."/>
            <person name="Hainaut M."/>
            <person name="Haridas S."/>
            <person name="Labutti K."/>
            <person name="Lindquist E."/>
            <person name="Lipzen A."/>
            <person name="Khouja H.-R."/>
            <person name="Murat C."/>
            <person name="Ohm R."/>
            <person name="Olson A."/>
            <person name="Spatafora J."/>
            <person name="Veneault-Fourrey C."/>
            <person name="Henrissat B."/>
            <person name="Grigoriev I."/>
            <person name="Martin F."/>
            <person name="Perotto S."/>
        </authorList>
    </citation>
    <scope>NUCLEOTIDE SEQUENCE [LARGE SCALE GENOMIC DNA]</scope>
    <source>
        <strain evidence="9 10">F</strain>
    </source>
</reference>